<comment type="caution">
    <text evidence="10">The sequence shown here is derived from an EMBL/GenBank/DDBJ whole genome shotgun (WGS) entry which is preliminary data.</text>
</comment>
<evidence type="ECO:0000256" key="1">
    <source>
        <dbReference type="ARBA" id="ARBA00004651"/>
    </source>
</evidence>
<proteinExistence type="inferred from homology"/>
<dbReference type="InterPro" id="IPR002781">
    <property type="entry name" value="TM_pro_TauE-like"/>
</dbReference>
<sequence>MSGWSGQLLLGLVVLLGATVQRLAGLGFALVAAPVLVLLLGPNSGVTLANFAALAISAVGLAGSWRQVRPGAMLPLMAAAVCTVPAGAWVAATVPTPELLVGIGVLVTAAALLVIRGVRAAALRGVGGAVVAGATSGLMNSAAGVGGPAVSLYAVNSGWTAREFVPNAQLYGVVVNAFSLAVKGVPQLNPPAWGLVTVALAGGAVAGRLLTTRVPEPRARTVVLGLALAGGVSTLVKGVSGL</sequence>
<keyword evidence="11" id="KW-1185">Reference proteome</keyword>
<keyword evidence="6 8" id="KW-1133">Transmembrane helix</keyword>
<keyword evidence="7 8" id="KW-0472">Membrane</keyword>
<evidence type="ECO:0000256" key="4">
    <source>
        <dbReference type="ARBA" id="ARBA00022475"/>
    </source>
</evidence>
<keyword evidence="3" id="KW-0813">Transport</keyword>
<dbReference type="GeneID" id="97483219"/>
<keyword evidence="4 8" id="KW-1003">Cell membrane</keyword>
<evidence type="ECO:0000256" key="7">
    <source>
        <dbReference type="ARBA" id="ARBA00023136"/>
    </source>
</evidence>
<keyword evidence="5 8" id="KW-0812">Transmembrane</keyword>
<accession>A0A8H9HF68</accession>
<protein>
    <recommendedName>
        <fullName evidence="8">Probable membrane transporter protein</fullName>
    </recommendedName>
</protein>
<dbReference type="Proteomes" id="UP000037395">
    <property type="component" value="Unassembled WGS sequence"/>
</dbReference>
<dbReference type="EMBL" id="BMUB01000001">
    <property type="protein sequence ID" value="GGU54065.1"/>
    <property type="molecule type" value="Genomic_DNA"/>
</dbReference>
<dbReference type="AlphaFoldDB" id="A0A1E7NDX2"/>
<evidence type="ECO:0000256" key="3">
    <source>
        <dbReference type="ARBA" id="ARBA00022448"/>
    </source>
</evidence>
<organism evidence="10 11">
    <name type="scientific">Kitasatospora aureofaciens</name>
    <name type="common">Streptomyces aureofaciens</name>
    <dbReference type="NCBI Taxonomy" id="1894"/>
    <lineage>
        <taxon>Bacteria</taxon>
        <taxon>Bacillati</taxon>
        <taxon>Actinomycetota</taxon>
        <taxon>Actinomycetes</taxon>
        <taxon>Kitasatosporales</taxon>
        <taxon>Streptomycetaceae</taxon>
        <taxon>Kitasatospora</taxon>
    </lineage>
</organism>
<name>A0A1E7NDX2_KITAU</name>
<gene>
    <name evidence="9" type="ORF">GCM10010502_00110</name>
    <name evidence="10" type="ORF">HS99_0019640</name>
</gene>
<evidence type="ECO:0000256" key="5">
    <source>
        <dbReference type="ARBA" id="ARBA00022692"/>
    </source>
</evidence>
<feature type="transmembrane region" description="Helical" evidence="8">
    <location>
        <begin position="130"/>
        <end position="155"/>
    </location>
</feature>
<feature type="transmembrane region" description="Helical" evidence="8">
    <location>
        <begin position="192"/>
        <end position="210"/>
    </location>
</feature>
<dbReference type="Pfam" id="PF01925">
    <property type="entry name" value="TauE"/>
    <property type="match status" value="1"/>
</dbReference>
<comment type="similarity">
    <text evidence="2 8">Belongs to the 4-toluene sulfonate uptake permease (TSUP) (TC 2.A.102) family.</text>
</comment>
<dbReference type="InterPro" id="IPR052017">
    <property type="entry name" value="TSUP"/>
</dbReference>
<dbReference type="EMBL" id="JPRF03000012">
    <property type="protein sequence ID" value="OEV38874.1"/>
    <property type="molecule type" value="Genomic_DNA"/>
</dbReference>
<dbReference type="PANTHER" id="PTHR30269:SF37">
    <property type="entry name" value="MEMBRANE TRANSPORTER PROTEIN"/>
    <property type="match status" value="1"/>
</dbReference>
<comment type="subcellular location">
    <subcellularLocation>
        <location evidence="1 8">Cell membrane</location>
        <topology evidence="1 8">Multi-pass membrane protein</topology>
    </subcellularLocation>
</comment>
<reference evidence="9" key="5">
    <citation type="submission" date="2020-09" db="EMBL/GenBank/DDBJ databases">
        <authorList>
            <person name="Sun Q."/>
            <person name="Ohkuma M."/>
        </authorList>
    </citation>
    <scope>NUCLEOTIDE SEQUENCE</scope>
    <source>
        <strain evidence="9">JCM 4434</strain>
    </source>
</reference>
<reference evidence="10" key="4">
    <citation type="submission" date="2016-08" db="EMBL/GenBank/DDBJ databases">
        <title>Sequencing, Assembly and Comparative Genomics of S. aureofaciens ATCC 10762.</title>
        <authorList>
            <person name="Gradnigo J.S."/>
            <person name="Johnson N."/>
            <person name="Somerville G.A."/>
        </authorList>
    </citation>
    <scope>NUCLEOTIDE SEQUENCE [LARGE SCALE GENOMIC DNA]</scope>
    <source>
        <strain evidence="10">ATCC 10762</strain>
    </source>
</reference>
<accession>A0A1E7NDX2</accession>
<reference evidence="11" key="3">
    <citation type="submission" date="2016-08" db="EMBL/GenBank/DDBJ databases">
        <title>Sequencing, assembly and comparative genomics of S. aureofaciens ATCC 10762.</title>
        <authorList>
            <person name="Gradnigo J.S."/>
            <person name="Johnson N."/>
            <person name="Somerville G.A."/>
        </authorList>
    </citation>
    <scope>NUCLEOTIDE SEQUENCE [LARGE SCALE GENOMIC DNA]</scope>
    <source>
        <strain evidence="11">ATCC 10762 / DSM 40127 / CCM 3239 / JCM 4008 / LMG 5968 / NBRC 12843 / NCIMB 8234 / A-377</strain>
    </source>
</reference>
<dbReference type="KEGG" id="kau:B6264_22375"/>
<evidence type="ECO:0000256" key="8">
    <source>
        <dbReference type="RuleBase" id="RU363041"/>
    </source>
</evidence>
<evidence type="ECO:0000313" key="10">
    <source>
        <dbReference type="EMBL" id="OEV38874.1"/>
    </source>
</evidence>
<dbReference type="RefSeq" id="WP_030555431.1">
    <property type="nucleotide sequence ID" value="NZ_BMUB01000001.1"/>
</dbReference>
<dbReference type="PANTHER" id="PTHR30269">
    <property type="entry name" value="TRANSMEMBRANE PROTEIN YFCA"/>
    <property type="match status" value="1"/>
</dbReference>
<feature type="transmembrane region" description="Helical" evidence="8">
    <location>
        <begin position="72"/>
        <end position="93"/>
    </location>
</feature>
<reference evidence="10 11" key="2">
    <citation type="submission" date="2014-07" db="EMBL/GenBank/DDBJ databases">
        <authorList>
            <person name="Zhang J.E."/>
            <person name="Yang H."/>
            <person name="Guo J."/>
            <person name="Deng Z."/>
            <person name="Luo H."/>
            <person name="Luo M."/>
            <person name="Zhao B."/>
        </authorList>
    </citation>
    <scope>NUCLEOTIDE SEQUENCE [LARGE SCALE GENOMIC DNA]</scope>
    <source>
        <strain evidence="10">ATCC 10762</strain>
        <strain evidence="11">ATCC 10762 / DSM 40127 / CCM 3239 / JCM 4008 / LMG 5968 / NBRC 12843 / NCIMB 8234 / A-377</strain>
    </source>
</reference>
<evidence type="ECO:0000256" key="6">
    <source>
        <dbReference type="ARBA" id="ARBA00022989"/>
    </source>
</evidence>
<feature type="transmembrane region" description="Helical" evidence="8">
    <location>
        <begin position="45"/>
        <end position="65"/>
    </location>
</feature>
<feature type="transmembrane region" description="Helical" evidence="8">
    <location>
        <begin position="99"/>
        <end position="118"/>
    </location>
</feature>
<dbReference type="Proteomes" id="UP000610124">
    <property type="component" value="Unassembled WGS sequence"/>
</dbReference>
<evidence type="ECO:0000313" key="9">
    <source>
        <dbReference type="EMBL" id="GGU54065.1"/>
    </source>
</evidence>
<reference evidence="9" key="1">
    <citation type="journal article" date="2014" name="Int. J. Syst. Evol. Microbiol.">
        <title>Complete genome sequence of Corynebacterium casei LMG S-19264T (=DSM 44701T), isolated from a smear-ripened cheese.</title>
        <authorList>
            <consortium name="US DOE Joint Genome Institute (JGI-PGF)"/>
            <person name="Walter F."/>
            <person name="Albersmeier A."/>
            <person name="Kalinowski J."/>
            <person name="Ruckert C."/>
        </authorList>
    </citation>
    <scope>NUCLEOTIDE SEQUENCE</scope>
    <source>
        <strain evidence="9">JCM 4434</strain>
    </source>
</reference>
<evidence type="ECO:0000313" key="11">
    <source>
        <dbReference type="Proteomes" id="UP000037395"/>
    </source>
</evidence>
<evidence type="ECO:0000256" key="2">
    <source>
        <dbReference type="ARBA" id="ARBA00009142"/>
    </source>
</evidence>
<dbReference type="GO" id="GO:0005886">
    <property type="term" value="C:plasma membrane"/>
    <property type="evidence" value="ECO:0007669"/>
    <property type="project" value="UniProtKB-SubCell"/>
</dbReference>